<dbReference type="Pfam" id="PF01902">
    <property type="entry name" value="Diphthami_syn_2"/>
    <property type="match status" value="1"/>
</dbReference>
<name>A0A832WRD3_9EURY</name>
<dbReference type="PANTHER" id="PTHR12196">
    <property type="entry name" value="DOMAIN OF UNKNOWN FUNCTION 71 DUF71 -CONTAINING PROTEIN"/>
    <property type="match status" value="1"/>
</dbReference>
<dbReference type="EC" id="6.3.1.14" evidence="2"/>
<dbReference type="EMBL" id="DUJS01000002">
    <property type="protein sequence ID" value="HII70131.1"/>
    <property type="molecule type" value="Genomic_DNA"/>
</dbReference>
<dbReference type="Proteomes" id="UP000619545">
    <property type="component" value="Unassembled WGS sequence"/>
</dbReference>
<evidence type="ECO:0000313" key="2">
    <source>
        <dbReference type="EMBL" id="HII70131.1"/>
    </source>
</evidence>
<comment type="caution">
    <text evidence="2">The sequence shown here is derived from an EMBL/GenBank/DDBJ whole genome shotgun (WGS) entry which is preliminary data.</text>
</comment>
<proteinExistence type="predicted"/>
<reference evidence="2" key="1">
    <citation type="journal article" date="2020" name="bioRxiv">
        <title>A rank-normalized archaeal taxonomy based on genome phylogeny resolves widespread incomplete and uneven classifications.</title>
        <authorList>
            <person name="Rinke C."/>
            <person name="Chuvochina M."/>
            <person name="Mussig A.J."/>
            <person name="Chaumeil P.-A."/>
            <person name="Waite D.W."/>
            <person name="Whitman W.B."/>
            <person name="Parks D.H."/>
            <person name="Hugenholtz P."/>
        </authorList>
    </citation>
    <scope>NUCLEOTIDE SEQUENCE</scope>
    <source>
        <strain evidence="2">UBA8853</strain>
    </source>
</reference>
<protein>
    <submittedName>
        <fullName evidence="2">Diphthine--ammonia ligase</fullName>
        <ecNumber evidence="2">6.3.1.14</ecNumber>
    </submittedName>
</protein>
<dbReference type="Gene3D" id="3.90.1490.10">
    <property type="entry name" value="putative n-type atp pyrophosphatase, domain 2"/>
    <property type="match status" value="1"/>
</dbReference>
<dbReference type="AlphaFoldDB" id="A0A832WRD3"/>
<organism evidence="2 3">
    <name type="scientific">Methanopyrus kandleri</name>
    <dbReference type="NCBI Taxonomy" id="2320"/>
    <lineage>
        <taxon>Archaea</taxon>
        <taxon>Methanobacteriati</taxon>
        <taxon>Methanobacteriota</taxon>
        <taxon>Methanomada group</taxon>
        <taxon>Methanopyri</taxon>
        <taxon>Methanopyrales</taxon>
        <taxon>Methanopyraceae</taxon>
        <taxon>Methanopyrus</taxon>
    </lineage>
</organism>
<dbReference type="PIRSF" id="PIRSF039123">
    <property type="entry name" value="Diphthamide_synthase"/>
    <property type="match status" value="1"/>
</dbReference>
<dbReference type="PANTHER" id="PTHR12196:SF2">
    <property type="entry name" value="DIPHTHINE--AMMONIA LIGASE"/>
    <property type="match status" value="1"/>
</dbReference>
<dbReference type="SUPFAM" id="SSF52402">
    <property type="entry name" value="Adenine nucleotide alpha hydrolases-like"/>
    <property type="match status" value="1"/>
</dbReference>
<feature type="domain" description="Diphthamide synthase" evidence="1">
    <location>
        <begin position="1"/>
        <end position="219"/>
    </location>
</feature>
<sequence>MRAVALLSGGKDSTLAAHLAVEEGYELTHGLTVVPSDPESMMFHVPNADLGALVAQVMGLEPVRIRSGRDDEADIEEIARVLEGLDVDALVSGAIASRYQKERLDRLCEELGIEHVHPLWGMDPFEELELLVERGFEVMIIGVSAAGMDESWLGRRIDEDFIEDIRRLYEKYRIHPAGEGGEYETLVLDAPLFERRIVLERVEKRWDGFSGELIVEEARLMPKRR</sequence>
<dbReference type="Gene3D" id="3.40.50.620">
    <property type="entry name" value="HUPs"/>
    <property type="match status" value="1"/>
</dbReference>
<dbReference type="GO" id="GO:0017183">
    <property type="term" value="P:protein histidyl modification to diphthamide"/>
    <property type="evidence" value="ECO:0007669"/>
    <property type="project" value="TreeGrafter"/>
</dbReference>
<dbReference type="InterPro" id="IPR022427">
    <property type="entry name" value="MJ0570_ATP-bd"/>
</dbReference>
<evidence type="ECO:0000259" key="1">
    <source>
        <dbReference type="Pfam" id="PF01902"/>
    </source>
</evidence>
<dbReference type="InterPro" id="IPR002761">
    <property type="entry name" value="Diphthami_syn_dom"/>
</dbReference>
<dbReference type="GeneID" id="1476745"/>
<dbReference type="CDD" id="cd01994">
    <property type="entry name" value="AANH_PF0828-like"/>
    <property type="match status" value="1"/>
</dbReference>
<dbReference type="OMA" id="NYALYWA"/>
<dbReference type="RefSeq" id="WP_011019014.1">
    <property type="nucleotide sequence ID" value="NZ_DUJS01000002.1"/>
</dbReference>
<gene>
    <name evidence="2" type="ORF">HA336_02715</name>
</gene>
<dbReference type="InterPro" id="IPR014729">
    <property type="entry name" value="Rossmann-like_a/b/a_fold"/>
</dbReference>
<dbReference type="GO" id="GO:0017178">
    <property type="term" value="F:diphthine-ammonia ligase activity"/>
    <property type="evidence" value="ECO:0007669"/>
    <property type="project" value="UniProtKB-EC"/>
</dbReference>
<dbReference type="InterPro" id="IPR030662">
    <property type="entry name" value="DPH6/MJ0570"/>
</dbReference>
<evidence type="ECO:0000313" key="3">
    <source>
        <dbReference type="Proteomes" id="UP000619545"/>
    </source>
</evidence>
<dbReference type="NCBIfam" id="TIGR03679">
    <property type="entry name" value="arCOG00187"/>
    <property type="match status" value="1"/>
</dbReference>
<accession>A0A832WRD3</accession>
<keyword evidence="2" id="KW-0436">Ligase</keyword>
<dbReference type="NCBIfam" id="TIGR00290">
    <property type="entry name" value="MJ0570_dom"/>
    <property type="match status" value="1"/>
</dbReference>